<dbReference type="EMBL" id="FNFH01000002">
    <property type="protein sequence ID" value="SDJ84698.1"/>
    <property type="molecule type" value="Genomic_DNA"/>
</dbReference>
<evidence type="ECO:0000313" key="2">
    <source>
        <dbReference type="Proteomes" id="UP000199305"/>
    </source>
</evidence>
<sequence length="95" mass="10480">MARRIYFASDQLLVSHLYTLLEKAGISALTQQAAVDVPQDESAPVAWYSELWIMRDGQLANAQALLQRALEGERSEPPYNPQVLPDLEALAGARA</sequence>
<name>A0A1G8X223_9GAMM</name>
<keyword evidence="2" id="KW-1185">Reference proteome</keyword>
<reference evidence="2" key="1">
    <citation type="submission" date="2016-10" db="EMBL/GenBank/DDBJ databases">
        <authorList>
            <person name="Varghese N."/>
            <person name="Submissions S."/>
        </authorList>
    </citation>
    <scope>NUCLEOTIDE SEQUENCE [LARGE SCALE GENOMIC DNA]</scope>
    <source>
        <strain evidence="2">CGMCC 1.10658</strain>
    </source>
</reference>
<dbReference type="AlphaFoldDB" id="A0A1G8X223"/>
<evidence type="ECO:0000313" key="1">
    <source>
        <dbReference type="EMBL" id="SDJ84698.1"/>
    </source>
</evidence>
<gene>
    <name evidence="1" type="ORF">SAMN05216212_0937</name>
</gene>
<proteinExistence type="predicted"/>
<dbReference type="RefSeq" id="WP_091509227.1">
    <property type="nucleotide sequence ID" value="NZ_FNFH01000002.1"/>
</dbReference>
<dbReference type="Proteomes" id="UP000199305">
    <property type="component" value="Unassembled WGS sequence"/>
</dbReference>
<dbReference type="OrthoDB" id="5737594at2"/>
<protein>
    <submittedName>
        <fullName evidence="1">Uncharacterized protein</fullName>
    </submittedName>
</protein>
<organism evidence="1 2">
    <name type="scientific">Microbulbifer yueqingensis</name>
    <dbReference type="NCBI Taxonomy" id="658219"/>
    <lineage>
        <taxon>Bacteria</taxon>
        <taxon>Pseudomonadati</taxon>
        <taxon>Pseudomonadota</taxon>
        <taxon>Gammaproteobacteria</taxon>
        <taxon>Cellvibrionales</taxon>
        <taxon>Microbulbiferaceae</taxon>
        <taxon>Microbulbifer</taxon>
    </lineage>
</organism>
<accession>A0A1G8X223</accession>